<dbReference type="Pfam" id="PF01494">
    <property type="entry name" value="FAD_binding_3"/>
    <property type="match status" value="1"/>
</dbReference>
<feature type="domain" description="FAD-binding" evidence="4">
    <location>
        <begin position="101"/>
        <end position="273"/>
    </location>
</feature>
<evidence type="ECO:0000256" key="3">
    <source>
        <dbReference type="ARBA" id="ARBA00024018"/>
    </source>
</evidence>
<comment type="similarity">
    <text evidence="3">Belongs to the 3-hydroxybenzoate 6-hydroxylase family.</text>
</comment>
<dbReference type="AlphaFoldDB" id="A0A9Q0JT10"/>
<dbReference type="GO" id="GO:0004497">
    <property type="term" value="F:monooxygenase activity"/>
    <property type="evidence" value="ECO:0007669"/>
    <property type="project" value="UniProtKB-KW"/>
</dbReference>
<evidence type="ECO:0000256" key="1">
    <source>
        <dbReference type="ARBA" id="ARBA00023002"/>
    </source>
</evidence>
<dbReference type="InterPro" id="IPR044560">
    <property type="entry name" value="MOase"/>
</dbReference>
<evidence type="ECO:0000259" key="4">
    <source>
        <dbReference type="Pfam" id="PF01494"/>
    </source>
</evidence>
<dbReference type="EMBL" id="JAMYWD010001310">
    <property type="protein sequence ID" value="KAJ4943962.1"/>
    <property type="molecule type" value="Genomic_DNA"/>
</dbReference>
<comment type="caution">
    <text evidence="5">The sequence shown here is derived from an EMBL/GenBank/DDBJ whole genome shotgun (WGS) entry which is preliminary data.</text>
</comment>
<sequence length="273" mass="29941">MIPDPKIMHATLDVFTMGPTMGRSLLSLVTFAAGRSSEVVGALGSWAMQSGVQTFRVFGNPDLRNTSQILLMELLKNYFLWGLTGLAMDPSSSIAIISLDDGTIIKAKVVIGCDGVNSVVAHWLGLAAPVNFGRSGLHGLVVFSKGHGYKDEVYKFIDEGKRACFVPLNDKELSWFFLYKSSLKETTANHKLLQKDVMENLAKDFPPSYSEFVEHTDMATLTWAQLKFRYPWDLIFGHVCEGNITVTGDAMHPMTLDLGQSGCLALEDAVVLG</sequence>
<keyword evidence="6" id="KW-1185">Reference proteome</keyword>
<dbReference type="GO" id="GO:0071949">
    <property type="term" value="F:FAD binding"/>
    <property type="evidence" value="ECO:0007669"/>
    <property type="project" value="InterPro"/>
</dbReference>
<dbReference type="InterPro" id="IPR002938">
    <property type="entry name" value="FAD-bd"/>
</dbReference>
<dbReference type="PANTHER" id="PTHR45934:SF1">
    <property type="entry name" value="OS04G0423100 PROTEIN"/>
    <property type="match status" value="1"/>
</dbReference>
<dbReference type="InterPro" id="IPR036188">
    <property type="entry name" value="FAD/NAD-bd_sf"/>
</dbReference>
<dbReference type="Gene3D" id="3.50.50.60">
    <property type="entry name" value="FAD/NAD(P)-binding domain"/>
    <property type="match status" value="1"/>
</dbReference>
<dbReference type="OrthoDB" id="1878542at2759"/>
<proteinExistence type="inferred from homology"/>
<evidence type="ECO:0000313" key="6">
    <source>
        <dbReference type="Proteomes" id="UP001141806"/>
    </source>
</evidence>
<protein>
    <recommendedName>
        <fullName evidence="4">FAD-binding domain-containing protein</fullName>
    </recommendedName>
</protein>
<dbReference type="Proteomes" id="UP001141806">
    <property type="component" value="Unassembled WGS sequence"/>
</dbReference>
<evidence type="ECO:0000256" key="2">
    <source>
        <dbReference type="ARBA" id="ARBA00023033"/>
    </source>
</evidence>
<name>A0A9Q0JT10_9MAGN</name>
<dbReference type="SUPFAM" id="SSF51905">
    <property type="entry name" value="FAD/NAD(P)-binding domain"/>
    <property type="match status" value="1"/>
</dbReference>
<gene>
    <name evidence="5" type="ORF">NE237_022072</name>
</gene>
<keyword evidence="1" id="KW-0560">Oxidoreductase</keyword>
<reference evidence="5" key="1">
    <citation type="journal article" date="2023" name="Plant J.">
        <title>The genome of the king protea, Protea cynaroides.</title>
        <authorList>
            <person name="Chang J."/>
            <person name="Duong T.A."/>
            <person name="Schoeman C."/>
            <person name="Ma X."/>
            <person name="Roodt D."/>
            <person name="Barker N."/>
            <person name="Li Z."/>
            <person name="Van de Peer Y."/>
            <person name="Mizrachi E."/>
        </authorList>
    </citation>
    <scope>NUCLEOTIDE SEQUENCE</scope>
    <source>
        <tissue evidence="5">Young leaves</tissue>
    </source>
</reference>
<evidence type="ECO:0000313" key="5">
    <source>
        <dbReference type="EMBL" id="KAJ4943962.1"/>
    </source>
</evidence>
<keyword evidence="2" id="KW-0503">Monooxygenase</keyword>
<organism evidence="5 6">
    <name type="scientific">Protea cynaroides</name>
    <dbReference type="NCBI Taxonomy" id="273540"/>
    <lineage>
        <taxon>Eukaryota</taxon>
        <taxon>Viridiplantae</taxon>
        <taxon>Streptophyta</taxon>
        <taxon>Embryophyta</taxon>
        <taxon>Tracheophyta</taxon>
        <taxon>Spermatophyta</taxon>
        <taxon>Magnoliopsida</taxon>
        <taxon>Proteales</taxon>
        <taxon>Proteaceae</taxon>
        <taxon>Protea</taxon>
    </lineage>
</organism>
<dbReference type="PANTHER" id="PTHR45934">
    <property type="entry name" value="FAD/NAD(P)-BINDING OXIDOREDUCTASE FAMILY PROTEIN"/>
    <property type="match status" value="1"/>
</dbReference>
<accession>A0A9Q0JT10</accession>